<dbReference type="PANTHER" id="PTHR48046">
    <property type="entry name" value="UDP-GLYCOSYLTRANSFERASE 72E1"/>
    <property type="match status" value="1"/>
</dbReference>
<dbReference type="InterPro" id="IPR002213">
    <property type="entry name" value="UDP_glucos_trans"/>
</dbReference>
<comment type="caution">
    <text evidence="7">The sequence shown here is derived from an EMBL/GenBank/DDBJ whole genome shotgun (WGS) entry which is preliminary data.</text>
</comment>
<proteinExistence type="inferred from homology"/>
<evidence type="ECO:0000313" key="7">
    <source>
        <dbReference type="EMBL" id="THG21474.1"/>
    </source>
</evidence>
<gene>
    <name evidence="7" type="ORF">TEA_021192</name>
</gene>
<dbReference type="EC" id="2.4.1.-" evidence="6"/>
<keyword evidence="8" id="KW-1185">Reference proteome</keyword>
<keyword evidence="4" id="KW-0284">Flavonoid biosynthesis</keyword>
<dbReference type="PROSITE" id="PS00375">
    <property type="entry name" value="UDPGT"/>
    <property type="match status" value="1"/>
</dbReference>
<reference evidence="7 8" key="1">
    <citation type="journal article" date="2018" name="Proc. Natl. Acad. Sci. U.S.A.">
        <title>Draft genome sequence of Camellia sinensis var. sinensis provides insights into the evolution of the tea genome and tea quality.</title>
        <authorList>
            <person name="Wei C."/>
            <person name="Yang H."/>
            <person name="Wang S."/>
            <person name="Zhao J."/>
            <person name="Liu C."/>
            <person name="Gao L."/>
            <person name="Xia E."/>
            <person name="Lu Y."/>
            <person name="Tai Y."/>
            <person name="She G."/>
            <person name="Sun J."/>
            <person name="Cao H."/>
            <person name="Tong W."/>
            <person name="Gao Q."/>
            <person name="Li Y."/>
            <person name="Deng W."/>
            <person name="Jiang X."/>
            <person name="Wang W."/>
            <person name="Chen Q."/>
            <person name="Zhang S."/>
            <person name="Li H."/>
            <person name="Wu J."/>
            <person name="Wang P."/>
            <person name="Li P."/>
            <person name="Shi C."/>
            <person name="Zheng F."/>
            <person name="Jian J."/>
            <person name="Huang B."/>
            <person name="Shan D."/>
            <person name="Shi M."/>
            <person name="Fang C."/>
            <person name="Yue Y."/>
            <person name="Li F."/>
            <person name="Li D."/>
            <person name="Wei S."/>
            <person name="Han B."/>
            <person name="Jiang C."/>
            <person name="Yin Y."/>
            <person name="Xia T."/>
            <person name="Zhang Z."/>
            <person name="Bennetzen J.L."/>
            <person name="Zhao S."/>
            <person name="Wan X."/>
        </authorList>
    </citation>
    <scope>NUCLEOTIDE SEQUENCE [LARGE SCALE GENOMIC DNA]</scope>
    <source>
        <strain evidence="8">cv. Shuchazao</strain>
        <tissue evidence="7">Leaf</tissue>
    </source>
</reference>
<dbReference type="PANTHER" id="PTHR48046:SF6">
    <property type="entry name" value="GLYCOSYLTRANSFERASE"/>
    <property type="match status" value="1"/>
</dbReference>
<evidence type="ECO:0000256" key="6">
    <source>
        <dbReference type="RuleBase" id="RU362057"/>
    </source>
</evidence>
<name>A0A4S4EXZ5_CAMSN</name>
<keyword evidence="2 5" id="KW-0328">Glycosyltransferase</keyword>
<protein>
    <recommendedName>
        <fullName evidence="6">Glycosyltransferase</fullName>
        <ecNumber evidence="6">2.4.1.-</ecNumber>
    </recommendedName>
</protein>
<evidence type="ECO:0000313" key="8">
    <source>
        <dbReference type="Proteomes" id="UP000306102"/>
    </source>
</evidence>
<dbReference type="CDD" id="cd03784">
    <property type="entry name" value="GT1_Gtf-like"/>
    <property type="match status" value="1"/>
</dbReference>
<dbReference type="SUPFAM" id="SSF53756">
    <property type="entry name" value="UDP-Glycosyltransferase/glycogen phosphorylase"/>
    <property type="match status" value="1"/>
</dbReference>
<evidence type="ECO:0000256" key="3">
    <source>
        <dbReference type="ARBA" id="ARBA00022679"/>
    </source>
</evidence>
<sequence>MNQTPNVALLPSPGMGNLIPLVEFAKQLVLHHHHFSATIIFPSPGPPTKAQKSALQNLPKTIHHIFLPPVDLPKDQLNVASQIFLTMTLSISSLRDTFASLTTTTRLVALVVDPFSISGLDVAKEFGVSQYLFYPSTAMSLQFSFHLPKLDEMVMCEYRDLPEPIKLPGTVPVHGRDLADSVQDRSNKAYKGLLANVKRFTSVKGIILNSFMELEEGTIKDLQVEELGKPPIYPIGPLIQTGSKTDESLERPECLQWLDDQPSGSVVFISFGSGGTLSHDQLNELALGLEQSGQRFLWVVRSPNDKSNNAAFFTAESQNDPFSFLLKGYLERTRGRGLVVPLWAPQIEVLSHCAIGGFVTHCGWNSTLESIVHGVPLIAWPLYAEQKMNAVMLTEGLNVALRPKREETGLVRQEEIAKVVKSLTEGEEGKKLRQRTEGLKDAAANVLSKDGTSTKSLSELAFKWQNQMNI</sequence>
<evidence type="ECO:0000256" key="2">
    <source>
        <dbReference type="ARBA" id="ARBA00022676"/>
    </source>
</evidence>
<dbReference type="EMBL" id="SDRB02001391">
    <property type="protein sequence ID" value="THG21474.1"/>
    <property type="molecule type" value="Genomic_DNA"/>
</dbReference>
<dbReference type="InterPro" id="IPR035595">
    <property type="entry name" value="UDP_glycos_trans_CS"/>
</dbReference>
<dbReference type="GO" id="GO:0008194">
    <property type="term" value="F:UDP-glycosyltransferase activity"/>
    <property type="evidence" value="ECO:0007669"/>
    <property type="project" value="InterPro"/>
</dbReference>
<keyword evidence="3 5" id="KW-0808">Transferase</keyword>
<dbReference type="GO" id="GO:0009813">
    <property type="term" value="P:flavonoid biosynthetic process"/>
    <property type="evidence" value="ECO:0007669"/>
    <property type="project" value="UniProtKB-KW"/>
</dbReference>
<organism evidence="7 8">
    <name type="scientific">Camellia sinensis var. sinensis</name>
    <name type="common">China tea</name>
    <dbReference type="NCBI Taxonomy" id="542762"/>
    <lineage>
        <taxon>Eukaryota</taxon>
        <taxon>Viridiplantae</taxon>
        <taxon>Streptophyta</taxon>
        <taxon>Embryophyta</taxon>
        <taxon>Tracheophyta</taxon>
        <taxon>Spermatophyta</taxon>
        <taxon>Magnoliopsida</taxon>
        <taxon>eudicotyledons</taxon>
        <taxon>Gunneridae</taxon>
        <taxon>Pentapetalae</taxon>
        <taxon>asterids</taxon>
        <taxon>Ericales</taxon>
        <taxon>Theaceae</taxon>
        <taxon>Camellia</taxon>
    </lineage>
</organism>
<dbReference type="Pfam" id="PF00201">
    <property type="entry name" value="UDPGT"/>
    <property type="match status" value="1"/>
</dbReference>
<evidence type="ECO:0000256" key="4">
    <source>
        <dbReference type="ARBA" id="ARBA00023241"/>
    </source>
</evidence>
<dbReference type="Gene3D" id="3.40.50.2000">
    <property type="entry name" value="Glycogen Phosphorylase B"/>
    <property type="match status" value="2"/>
</dbReference>
<dbReference type="Proteomes" id="UP000306102">
    <property type="component" value="Unassembled WGS sequence"/>
</dbReference>
<dbReference type="FunFam" id="3.40.50.2000:FF:000054">
    <property type="entry name" value="Glycosyltransferase"/>
    <property type="match status" value="1"/>
</dbReference>
<dbReference type="AlphaFoldDB" id="A0A4S4EXZ5"/>
<evidence type="ECO:0000256" key="5">
    <source>
        <dbReference type="RuleBase" id="RU003718"/>
    </source>
</evidence>
<evidence type="ECO:0000256" key="1">
    <source>
        <dbReference type="ARBA" id="ARBA00009995"/>
    </source>
</evidence>
<dbReference type="FunFam" id="3.40.50.2000:FF:000051">
    <property type="entry name" value="Glycosyltransferase"/>
    <property type="match status" value="1"/>
</dbReference>
<accession>A0A4S4EXZ5</accession>
<comment type="similarity">
    <text evidence="1 5">Belongs to the UDP-glycosyltransferase family.</text>
</comment>